<dbReference type="InterPro" id="IPR036709">
    <property type="entry name" value="Autotransporte_beta_dom_sf"/>
</dbReference>
<proteinExistence type="predicted"/>
<dbReference type="Pfam" id="PF12099">
    <property type="entry name" value="DUF3575"/>
    <property type="match status" value="1"/>
</dbReference>
<dbReference type="AlphaFoldDB" id="A0AB33JKY7"/>
<reference evidence="1" key="1">
    <citation type="submission" date="2024-07" db="EMBL/GenBank/DDBJ databases">
        <title>Complete genome sequence of Prevotella sp. YM-2024 GTC17260.</title>
        <authorList>
            <person name="Hayashi M."/>
            <person name="Muto Y."/>
            <person name="Tanaka K."/>
            <person name="Niwa H."/>
        </authorList>
    </citation>
    <scope>NUCLEOTIDE SEQUENCE</scope>
    <source>
        <strain evidence="1">GTC17260</strain>
    </source>
</reference>
<organism evidence="1">
    <name type="scientific">Prevotella sp. GTC17260</name>
    <dbReference type="NCBI Taxonomy" id="3236796"/>
    <lineage>
        <taxon>Bacteria</taxon>
        <taxon>Pseudomonadati</taxon>
        <taxon>Bacteroidota</taxon>
        <taxon>Bacteroidia</taxon>
        <taxon>Bacteroidales</taxon>
        <taxon>Prevotellaceae</taxon>
        <taxon>Prevotella</taxon>
    </lineage>
</organism>
<protein>
    <submittedName>
        <fullName evidence="1">DUF3575 domain-containing protein</fullName>
    </submittedName>
</protein>
<dbReference type="InterPro" id="IPR021958">
    <property type="entry name" value="DUF3575"/>
</dbReference>
<dbReference type="Gene3D" id="2.40.128.130">
    <property type="entry name" value="Autotransporter beta-domain"/>
    <property type="match status" value="1"/>
</dbReference>
<dbReference type="SUPFAM" id="SSF103515">
    <property type="entry name" value="Autotransporter"/>
    <property type="match status" value="1"/>
</dbReference>
<sequence length="145" mass="16679">MGKKHTLDVMGILSPFSYNDDKRMKFWAVQPEWRYWFCSSFNGWFVGAHAHTGQFNVGNYRLPFGLFPSTKGHRYEGWMVGGGVSFGYQWALSKQWGLEMELGGGYTYFDFNRFKCGTCGMKEKSDKKGFWGPTKAAVSLVYMIK</sequence>
<gene>
    <name evidence="1" type="ORF">GTC17260_15120</name>
</gene>
<dbReference type="EMBL" id="AP035788">
    <property type="protein sequence ID" value="BFO78877.1"/>
    <property type="molecule type" value="Genomic_DNA"/>
</dbReference>
<accession>A0AB33JKY7</accession>
<name>A0AB33JKY7_9BACT</name>
<evidence type="ECO:0000313" key="1">
    <source>
        <dbReference type="EMBL" id="BFO78877.1"/>
    </source>
</evidence>